<proteinExistence type="inferred from homology"/>
<dbReference type="SUPFAM" id="SSF46785">
    <property type="entry name" value="Winged helix' DNA-binding domain"/>
    <property type="match status" value="1"/>
</dbReference>
<dbReference type="GO" id="GO:0045892">
    <property type="term" value="P:negative regulation of DNA-templated transcription"/>
    <property type="evidence" value="ECO:0007669"/>
    <property type="project" value="InterPro"/>
</dbReference>
<evidence type="ECO:0000256" key="3">
    <source>
        <dbReference type="ARBA" id="ARBA00023125"/>
    </source>
</evidence>
<dbReference type="EMBL" id="BBWU01000003">
    <property type="protein sequence ID" value="GAO38051.1"/>
    <property type="molecule type" value="Genomic_DNA"/>
</dbReference>
<evidence type="ECO:0000256" key="4">
    <source>
        <dbReference type="ARBA" id="ARBA00023163"/>
    </source>
</evidence>
<dbReference type="InterPro" id="IPR036388">
    <property type="entry name" value="WH-like_DNA-bd_sf"/>
</dbReference>
<dbReference type="Pfam" id="PF03965">
    <property type="entry name" value="Penicillinase_R"/>
    <property type="match status" value="1"/>
</dbReference>
<sequence length="122" mass="13709">MAERISEAEHAVMEVLWEEQPLTAAEVAERASPERGWSVHTVKTLLSRLLAKGAIAHEADGRRFLYRPAIEREAYVGRESEKLVDKLFGGRVTPLIAHLAERRSLSPEDIAELEALLKELKP</sequence>
<name>A0A0E9MKV8_9SPHN</name>
<comment type="caution">
    <text evidence="5">The sequence shown here is derived from an EMBL/GenBank/DDBJ whole genome shotgun (WGS) entry which is preliminary data.</text>
</comment>
<keyword evidence="2" id="KW-0805">Transcription regulation</keyword>
<keyword evidence="4" id="KW-0804">Transcription</keyword>
<dbReference type="Gene3D" id="1.10.4040.10">
    <property type="entry name" value="Penicillinase repressor domain"/>
    <property type="match status" value="1"/>
</dbReference>
<dbReference type="RefSeq" id="WP_046346917.1">
    <property type="nucleotide sequence ID" value="NZ_BBWU01000003.1"/>
</dbReference>
<reference evidence="5 6" key="1">
    <citation type="submission" date="2015-04" db="EMBL/GenBank/DDBJ databases">
        <title>Whole genome shotgun sequence of Sphingomonas changbaiensis NBRC 104936.</title>
        <authorList>
            <person name="Katano-Makiyama Y."/>
            <person name="Hosoyama A."/>
            <person name="Hashimoto M."/>
            <person name="Noguchi M."/>
            <person name="Tsuchikane K."/>
            <person name="Ohji S."/>
            <person name="Yamazoe A."/>
            <person name="Ichikawa N."/>
            <person name="Kimura A."/>
            <person name="Fujita N."/>
        </authorList>
    </citation>
    <scope>NUCLEOTIDE SEQUENCE [LARGE SCALE GENOMIC DNA]</scope>
    <source>
        <strain evidence="5 6">NBRC 104936</strain>
    </source>
</reference>
<dbReference type="InterPro" id="IPR036390">
    <property type="entry name" value="WH_DNA-bd_sf"/>
</dbReference>
<dbReference type="AlphaFoldDB" id="A0A0E9MKV8"/>
<protein>
    <submittedName>
        <fullName evidence="5">Putative BlaI family transcriptional regulator</fullName>
    </submittedName>
</protein>
<comment type="similarity">
    <text evidence="1">Belongs to the BlaI transcriptional regulatory family.</text>
</comment>
<evidence type="ECO:0000313" key="6">
    <source>
        <dbReference type="Proteomes" id="UP000033202"/>
    </source>
</evidence>
<keyword evidence="3" id="KW-0238">DNA-binding</keyword>
<dbReference type="InterPro" id="IPR005650">
    <property type="entry name" value="BlaI_family"/>
</dbReference>
<dbReference type="Gene3D" id="1.10.10.10">
    <property type="entry name" value="Winged helix-like DNA-binding domain superfamily/Winged helix DNA-binding domain"/>
    <property type="match status" value="1"/>
</dbReference>
<evidence type="ECO:0000256" key="2">
    <source>
        <dbReference type="ARBA" id="ARBA00023015"/>
    </source>
</evidence>
<accession>A0A0E9MKV8</accession>
<keyword evidence="6" id="KW-1185">Reference proteome</keyword>
<dbReference type="STRING" id="1219043.SCH01S_03_00250"/>
<evidence type="ECO:0000313" key="5">
    <source>
        <dbReference type="EMBL" id="GAO38051.1"/>
    </source>
</evidence>
<dbReference type="Proteomes" id="UP000033202">
    <property type="component" value="Unassembled WGS sequence"/>
</dbReference>
<organism evidence="5 6">
    <name type="scientific">Sphingomonas changbaiensis NBRC 104936</name>
    <dbReference type="NCBI Taxonomy" id="1219043"/>
    <lineage>
        <taxon>Bacteria</taxon>
        <taxon>Pseudomonadati</taxon>
        <taxon>Pseudomonadota</taxon>
        <taxon>Alphaproteobacteria</taxon>
        <taxon>Sphingomonadales</taxon>
        <taxon>Sphingomonadaceae</taxon>
        <taxon>Sphingomonas</taxon>
    </lineage>
</organism>
<evidence type="ECO:0000256" key="1">
    <source>
        <dbReference type="ARBA" id="ARBA00011046"/>
    </source>
</evidence>
<dbReference type="GO" id="GO:0003677">
    <property type="term" value="F:DNA binding"/>
    <property type="evidence" value="ECO:0007669"/>
    <property type="project" value="UniProtKB-KW"/>
</dbReference>
<dbReference type="PIRSF" id="PIRSF019455">
    <property type="entry name" value="CopR_AtkY"/>
    <property type="match status" value="1"/>
</dbReference>
<gene>
    <name evidence="5" type="ORF">SCH01S_03_00250</name>
</gene>
<dbReference type="OrthoDB" id="279010at2"/>